<evidence type="ECO:0000313" key="2">
    <source>
        <dbReference type="Proteomes" id="UP000027463"/>
    </source>
</evidence>
<dbReference type="EMBL" id="AUNC01000007">
    <property type="protein sequence ID" value="KEO58460.1"/>
    <property type="molecule type" value="Genomic_DNA"/>
</dbReference>
<gene>
    <name evidence="1" type="ORF">SMB34_14320</name>
</gene>
<sequence>MFLSLFSDHVFDRAFDRSGAKGASRPLMGFPRSDHRCGVLFFL</sequence>
<organism evidence="1 2">
    <name type="scientific">Thalassospira permensis NBRC 106175</name>
    <dbReference type="NCBI Taxonomy" id="1353532"/>
    <lineage>
        <taxon>Bacteria</taxon>
        <taxon>Pseudomonadati</taxon>
        <taxon>Pseudomonadota</taxon>
        <taxon>Alphaproteobacteria</taxon>
        <taxon>Rhodospirillales</taxon>
        <taxon>Thalassospiraceae</taxon>
        <taxon>Thalassospira</taxon>
    </lineage>
</organism>
<comment type="caution">
    <text evidence="1">The sequence shown here is derived from an EMBL/GenBank/DDBJ whole genome shotgun (WGS) entry which is preliminary data.</text>
</comment>
<accession>A0ABR4TRR8</accession>
<reference evidence="1 2" key="1">
    <citation type="submission" date="2013-07" db="EMBL/GenBank/DDBJ databases">
        <title>Thalassospira permensis NBRC 106175 Genome Sequencing.</title>
        <authorList>
            <person name="Lai Q."/>
            <person name="Shao Z."/>
        </authorList>
    </citation>
    <scope>NUCLEOTIDE SEQUENCE [LARGE SCALE GENOMIC DNA]</scope>
    <source>
        <strain evidence="1 2">NBRC 106175</strain>
    </source>
</reference>
<dbReference type="Proteomes" id="UP000027463">
    <property type="component" value="Unassembled WGS sequence"/>
</dbReference>
<name>A0ABR4TRR8_9PROT</name>
<proteinExistence type="predicted"/>
<protein>
    <submittedName>
        <fullName evidence="1">Uncharacterized protein</fullName>
    </submittedName>
</protein>
<keyword evidence="2" id="KW-1185">Reference proteome</keyword>
<evidence type="ECO:0000313" key="1">
    <source>
        <dbReference type="EMBL" id="KEO58460.1"/>
    </source>
</evidence>